<accession>A0A4C1VTV3</accession>
<protein>
    <submittedName>
        <fullName evidence="1">Uncharacterized protein</fullName>
    </submittedName>
</protein>
<evidence type="ECO:0000313" key="2">
    <source>
        <dbReference type="Proteomes" id="UP000299102"/>
    </source>
</evidence>
<evidence type="ECO:0000313" key="1">
    <source>
        <dbReference type="EMBL" id="GBP41245.1"/>
    </source>
</evidence>
<proteinExistence type="predicted"/>
<comment type="caution">
    <text evidence="1">The sequence shown here is derived from an EMBL/GenBank/DDBJ whole genome shotgun (WGS) entry which is preliminary data.</text>
</comment>
<name>A0A4C1VTV3_EUMVA</name>
<reference evidence="1 2" key="1">
    <citation type="journal article" date="2019" name="Commun. Biol.">
        <title>The bagworm genome reveals a unique fibroin gene that provides high tensile strength.</title>
        <authorList>
            <person name="Kono N."/>
            <person name="Nakamura H."/>
            <person name="Ohtoshi R."/>
            <person name="Tomita M."/>
            <person name="Numata K."/>
            <person name="Arakawa K."/>
        </authorList>
    </citation>
    <scope>NUCLEOTIDE SEQUENCE [LARGE SCALE GENOMIC DNA]</scope>
</reference>
<sequence length="110" mass="12644">MGLPRHPAAESARYFPLRAALLCRLDRLSHPSPFGNSFSKKLIANIFKLSVDLLTYKLQSQLSDHDKPLRIFDELPNGARARRPERRFVQGISRRLAPSFSPDLRILELY</sequence>
<keyword evidence="2" id="KW-1185">Reference proteome</keyword>
<gene>
    <name evidence="1" type="ORF">EVAR_30683_1</name>
</gene>
<dbReference type="Proteomes" id="UP000299102">
    <property type="component" value="Unassembled WGS sequence"/>
</dbReference>
<dbReference type="EMBL" id="BGZK01000395">
    <property type="protein sequence ID" value="GBP41245.1"/>
    <property type="molecule type" value="Genomic_DNA"/>
</dbReference>
<dbReference type="AlphaFoldDB" id="A0A4C1VTV3"/>
<organism evidence="1 2">
    <name type="scientific">Eumeta variegata</name>
    <name type="common">Bagworm moth</name>
    <name type="synonym">Eumeta japonica</name>
    <dbReference type="NCBI Taxonomy" id="151549"/>
    <lineage>
        <taxon>Eukaryota</taxon>
        <taxon>Metazoa</taxon>
        <taxon>Ecdysozoa</taxon>
        <taxon>Arthropoda</taxon>
        <taxon>Hexapoda</taxon>
        <taxon>Insecta</taxon>
        <taxon>Pterygota</taxon>
        <taxon>Neoptera</taxon>
        <taxon>Endopterygota</taxon>
        <taxon>Lepidoptera</taxon>
        <taxon>Glossata</taxon>
        <taxon>Ditrysia</taxon>
        <taxon>Tineoidea</taxon>
        <taxon>Psychidae</taxon>
        <taxon>Oiketicinae</taxon>
        <taxon>Eumeta</taxon>
    </lineage>
</organism>